<reference evidence="2" key="1">
    <citation type="submission" date="2007-03" db="EMBL/GenBank/DDBJ databases">
        <title>Complete sequence of chromosome 1 of Burkholderia vietnamiensis G4.</title>
        <authorList>
            <consortium name="US DOE Joint Genome Institute"/>
            <person name="Copeland A."/>
            <person name="Lucas S."/>
            <person name="Lapidus A."/>
            <person name="Barry K."/>
            <person name="Detter J.C."/>
            <person name="Glavina del Rio T."/>
            <person name="Hammon N."/>
            <person name="Israni S."/>
            <person name="Dalin E."/>
            <person name="Tice H."/>
            <person name="Pitluck S."/>
            <person name="Chain P."/>
            <person name="Malfatti S."/>
            <person name="Shin M."/>
            <person name="Vergez L."/>
            <person name="Schmutz J."/>
            <person name="Larimer F."/>
            <person name="Land M."/>
            <person name="Hauser L."/>
            <person name="Kyrpides N."/>
            <person name="Tiedje J."/>
            <person name="Richardson P."/>
        </authorList>
    </citation>
    <scope>NUCLEOTIDE SEQUENCE [LARGE SCALE GENOMIC DNA]</scope>
    <source>
        <strain evidence="2">G4 / LMG 22486</strain>
    </source>
</reference>
<evidence type="ECO:0008006" key="3">
    <source>
        <dbReference type="Google" id="ProtNLM"/>
    </source>
</evidence>
<dbReference type="GO" id="GO:0009007">
    <property type="term" value="F:site-specific DNA-methyltransferase (adenine-specific) activity"/>
    <property type="evidence" value="ECO:0007669"/>
    <property type="project" value="InterPro"/>
</dbReference>
<evidence type="ECO:0000313" key="2">
    <source>
        <dbReference type="Proteomes" id="UP000002287"/>
    </source>
</evidence>
<dbReference type="InterPro" id="IPR008593">
    <property type="entry name" value="Dam_MeTrfase"/>
</dbReference>
<proteinExistence type="predicted"/>
<protein>
    <recommendedName>
        <fullName evidence="3">Adenine methyltransferase</fullName>
    </recommendedName>
</protein>
<dbReference type="GO" id="GO:0003677">
    <property type="term" value="F:DNA binding"/>
    <property type="evidence" value="ECO:0007669"/>
    <property type="project" value="InterPro"/>
</dbReference>
<dbReference type="EMBL" id="CP000614">
    <property type="protein sequence ID" value="ABO55151.1"/>
    <property type="molecule type" value="Genomic_DNA"/>
</dbReference>
<dbReference type="KEGG" id="bvi:Bcep1808_2149"/>
<dbReference type="GO" id="GO:0009307">
    <property type="term" value="P:DNA restriction-modification system"/>
    <property type="evidence" value="ECO:0007669"/>
    <property type="project" value="InterPro"/>
</dbReference>
<dbReference type="HOGENOM" id="CLU_096746_1_0_4"/>
<sequence length="187" mass="20198">MSLSSHQSARMGNDEWLTPPEILAALGPFELDPCAPIKRPWPTAALHFTTRSDGLARAWGDRRVWLNPPFGQEAAKWIRKAALHGNAIALIPARTETAMFHDWVWGQADAVLFLRGRPHFHFVDGSRAPFNSGAPICLVAYGERNALVLREAIERGELAGFVVDAKGSPTTTTNTGAVAPAVGLPAA</sequence>
<dbReference type="Proteomes" id="UP000002287">
    <property type="component" value="Chromosome 1"/>
</dbReference>
<dbReference type="AlphaFoldDB" id="A4JFU8"/>
<dbReference type="Pfam" id="PF05869">
    <property type="entry name" value="Dam"/>
    <property type="match status" value="1"/>
</dbReference>
<organism evidence="1 2">
    <name type="scientific">Burkholderia vietnamiensis (strain G4 / LMG 22486)</name>
    <name type="common">Burkholderia cepacia (strain R1808)</name>
    <dbReference type="NCBI Taxonomy" id="269482"/>
    <lineage>
        <taxon>Bacteria</taxon>
        <taxon>Pseudomonadati</taxon>
        <taxon>Pseudomonadota</taxon>
        <taxon>Betaproteobacteria</taxon>
        <taxon>Burkholderiales</taxon>
        <taxon>Burkholderiaceae</taxon>
        <taxon>Burkholderia</taxon>
        <taxon>Burkholderia cepacia complex</taxon>
    </lineage>
</organism>
<dbReference type="eggNOG" id="ENOG5032U5P">
    <property type="taxonomic scope" value="Bacteria"/>
</dbReference>
<name>A4JFU8_BURVG</name>
<accession>A4JFU8</accession>
<evidence type="ECO:0000313" key="1">
    <source>
        <dbReference type="EMBL" id="ABO55151.1"/>
    </source>
</evidence>
<gene>
    <name evidence="1" type="ordered locus">Bcep1808_2149</name>
</gene>